<evidence type="ECO:0000313" key="2">
    <source>
        <dbReference type="Proteomes" id="UP000056502"/>
    </source>
</evidence>
<gene>
    <name evidence="1" type="ORF">G436_0546</name>
</gene>
<accession>A0A0M4N2W2</accession>
<dbReference type="InterPro" id="IPR047727">
    <property type="entry name" value="Sce7725-like"/>
</dbReference>
<name>A0A0M4N2W2_LEPIR</name>
<dbReference type="EMBL" id="CP012603">
    <property type="protein sequence ID" value="ALE37769.1"/>
    <property type="molecule type" value="Genomic_DNA"/>
</dbReference>
<dbReference type="RefSeq" id="WP_002189307.1">
    <property type="nucleotide sequence ID" value="NZ_CP012603.1"/>
</dbReference>
<reference evidence="1 2" key="1">
    <citation type="journal article" date="2015" name="Genome Announc.">
        <title>Whole-Genome Sequence of Leptospira interrogans Serovar Hardjo Subtype Hardjoprajitno Strain Norma, Isolated from Cattle in a Leptospirosis Outbreak in Brazil.</title>
        <authorList>
            <person name="Cosate M.R."/>
            <person name="Soares S.C."/>
            <person name="Mendes T.A."/>
            <person name="Raittz R.T."/>
            <person name="Moreira E.C."/>
            <person name="Leite R."/>
            <person name="Fernandes G.R."/>
            <person name="Haddad J.P."/>
            <person name="Ortega J.M."/>
        </authorList>
    </citation>
    <scope>NUCLEOTIDE SEQUENCE [LARGE SCALE GENOMIC DNA]</scope>
    <source>
        <strain evidence="1 2">Norma</strain>
    </source>
</reference>
<evidence type="ECO:0008006" key="3">
    <source>
        <dbReference type="Google" id="ProtNLM"/>
    </source>
</evidence>
<evidence type="ECO:0000313" key="1">
    <source>
        <dbReference type="EMBL" id="ALE37769.1"/>
    </source>
</evidence>
<dbReference type="PATRIC" id="fig|1279460.3.peg.547"/>
<dbReference type="NCBIfam" id="NF033831">
    <property type="entry name" value="sce7725_fam"/>
    <property type="match status" value="1"/>
</dbReference>
<protein>
    <recommendedName>
        <fullName evidence="3">Sce7725 family protein</fullName>
    </recommendedName>
</protein>
<organism evidence="1">
    <name type="scientific">Leptospira interrogans serovar Hardjo str. Norma</name>
    <dbReference type="NCBI Taxonomy" id="1279460"/>
    <lineage>
        <taxon>Bacteria</taxon>
        <taxon>Pseudomonadati</taxon>
        <taxon>Spirochaetota</taxon>
        <taxon>Spirochaetia</taxon>
        <taxon>Leptospirales</taxon>
        <taxon>Leptospiraceae</taxon>
        <taxon>Leptospira</taxon>
    </lineage>
</organism>
<proteinExistence type="predicted"/>
<dbReference type="Proteomes" id="UP000056502">
    <property type="component" value="Chromosome I"/>
</dbReference>
<sequence length="315" mass="35874">MYYPYFRNKQNELIALNSLKEKLIESGKIIPILEPVSLKAAAKKYIKIFATANLPLVLIVNPSSGSQSPSSVDVEKELIKPIDSSYSNLAIGFIIETPQLTASHLKLLSKYSSRKIYLLHKTECDLVSLKSFLSTRLVGDVYHVFYDSKVSTTYRDQFKRYNRIVLRDHFNRRSKNADYPPKEFFTDLHRIYQPDGFQGFGDFSIVGDNFIESGGPAYAVAIHFVAPQKGNFSKDNIDIHHFLSISNNNTQVDPNGKFLEALKQLVSHVQANPHLRIGLGVAEFEDLHRRQHFPNLGPVKKISIMHHLELIMKMI</sequence>
<dbReference type="AlphaFoldDB" id="A0A0M4N2W2"/>